<protein>
    <recommendedName>
        <fullName evidence="3">HTH marR-type domain-containing protein</fullName>
    </recommendedName>
</protein>
<evidence type="ECO:0000313" key="2">
    <source>
        <dbReference type="Proteomes" id="UP000035366"/>
    </source>
</evidence>
<dbReference type="EMBL" id="CP011497">
    <property type="protein sequence ID" value="AKJ09560.1"/>
    <property type="molecule type" value="Genomic_DNA"/>
</dbReference>
<evidence type="ECO:0008006" key="3">
    <source>
        <dbReference type="Google" id="ProtNLM"/>
    </source>
</evidence>
<dbReference type="RefSeq" id="WP_208897723.1">
    <property type="nucleotide sequence ID" value="NZ_CP011497.1"/>
</dbReference>
<dbReference type="Proteomes" id="UP000035366">
    <property type="component" value="Chromosome"/>
</dbReference>
<proteinExistence type="predicted"/>
<gene>
    <name evidence="1" type="ORF">ABB07_05870</name>
</gene>
<organism evidence="1 2">
    <name type="scientific">Streptomyces incarnatus</name>
    <dbReference type="NCBI Taxonomy" id="665007"/>
    <lineage>
        <taxon>Bacteria</taxon>
        <taxon>Bacillati</taxon>
        <taxon>Actinomycetota</taxon>
        <taxon>Actinomycetes</taxon>
        <taxon>Kitasatosporales</taxon>
        <taxon>Streptomycetaceae</taxon>
        <taxon>Streptomyces</taxon>
    </lineage>
</organism>
<reference evidence="1 2" key="1">
    <citation type="journal article" date="2015" name="ISME J.">
        <title>Draft Genome Sequence of Streptomyces incarnatus NRRL8089, which Produces the Nucleoside Antibiotic Sinefungin.</title>
        <authorList>
            <person name="Oshima K."/>
            <person name="Hattori M."/>
            <person name="Shimizu H."/>
            <person name="Fukuda K."/>
            <person name="Nemoto M."/>
            <person name="Inagaki K."/>
            <person name="Tamura T."/>
        </authorList>
    </citation>
    <scope>NUCLEOTIDE SEQUENCE [LARGE SCALE GENOMIC DNA]</scope>
    <source>
        <strain evidence="1 2">NRRL 8089</strain>
    </source>
</reference>
<dbReference type="Gene3D" id="1.10.10.10">
    <property type="entry name" value="Winged helix-like DNA-binding domain superfamily/Winged helix DNA-binding domain"/>
    <property type="match status" value="1"/>
</dbReference>
<evidence type="ECO:0000313" key="1">
    <source>
        <dbReference type="EMBL" id="AKJ09560.1"/>
    </source>
</evidence>
<name>A0ABM5TF54_9ACTN</name>
<dbReference type="InterPro" id="IPR036390">
    <property type="entry name" value="WH_DNA-bd_sf"/>
</dbReference>
<accession>A0ABM5TF54</accession>
<sequence>MSVEPERAEATPAAEHVAEAMIKLWQRAHEDVAPTVSEEQMRVLLALGGEANAPDRIARDLCVSASWATRLLDCLEQRTLVRRLPSGEFSVTGAGTCVLEATRQRRRQLLEQTLMTAAPSDRPVLRDTFNQLYGVVSPLARVPRSRSPL</sequence>
<dbReference type="InterPro" id="IPR036388">
    <property type="entry name" value="WH-like_DNA-bd_sf"/>
</dbReference>
<keyword evidence="2" id="KW-1185">Reference proteome</keyword>
<dbReference type="SUPFAM" id="SSF46785">
    <property type="entry name" value="Winged helix' DNA-binding domain"/>
    <property type="match status" value="1"/>
</dbReference>